<dbReference type="InterPro" id="IPR036259">
    <property type="entry name" value="MFS_trans_sf"/>
</dbReference>
<evidence type="ECO:0000313" key="3">
    <source>
        <dbReference type="Proteomes" id="UP001250214"/>
    </source>
</evidence>
<reference evidence="3" key="1">
    <citation type="submission" date="2023-07" db="EMBL/GenBank/DDBJ databases">
        <title>Novel species in the genus Lipingzhangella isolated from Sambhar Salt Lake.</title>
        <authorList>
            <person name="Jiya N."/>
            <person name="Kajale S."/>
            <person name="Sharma A."/>
        </authorList>
    </citation>
    <scope>NUCLEOTIDE SEQUENCE [LARGE SCALE GENOMIC DNA]</scope>
    <source>
        <strain evidence="3">LS1_29</strain>
    </source>
</reference>
<sequence>MATSPDTTLLLIIAGISVVGLGHGVAMALVVDLIVSSAPAEKTGSAAAAQEVGGELGTALGIAAGGAVGMTVYRASLSASMPAGVSDTAATSALNSVHEGIATAQELSAGGPELLTAVHHAVAAGLQTYAAIGAALVGLAVVLVTIVLVRRDDAQGPHEEEGDTPTPVDTPS</sequence>
<dbReference type="SUPFAM" id="SSF103473">
    <property type="entry name" value="MFS general substrate transporter"/>
    <property type="match status" value="1"/>
</dbReference>
<keyword evidence="3" id="KW-1185">Reference proteome</keyword>
<dbReference type="EMBL" id="JAVLVT010000015">
    <property type="protein sequence ID" value="MDS1272584.1"/>
    <property type="molecule type" value="Genomic_DNA"/>
</dbReference>
<gene>
    <name evidence="2" type="ORF">RIF23_20045</name>
</gene>
<keyword evidence="1" id="KW-1133">Transmembrane helix</keyword>
<proteinExistence type="predicted"/>
<dbReference type="Proteomes" id="UP001250214">
    <property type="component" value="Unassembled WGS sequence"/>
</dbReference>
<feature type="transmembrane region" description="Helical" evidence="1">
    <location>
        <begin position="129"/>
        <end position="149"/>
    </location>
</feature>
<protein>
    <recommendedName>
        <fullName evidence="4">MFS transporter</fullName>
    </recommendedName>
</protein>
<evidence type="ECO:0000256" key="1">
    <source>
        <dbReference type="SAM" id="Phobius"/>
    </source>
</evidence>
<evidence type="ECO:0000313" key="2">
    <source>
        <dbReference type="EMBL" id="MDS1272584.1"/>
    </source>
</evidence>
<organism evidence="2 3">
    <name type="scientific">Lipingzhangella rawalii</name>
    <dbReference type="NCBI Taxonomy" id="2055835"/>
    <lineage>
        <taxon>Bacteria</taxon>
        <taxon>Bacillati</taxon>
        <taxon>Actinomycetota</taxon>
        <taxon>Actinomycetes</taxon>
        <taxon>Streptosporangiales</taxon>
        <taxon>Nocardiopsidaceae</taxon>
        <taxon>Lipingzhangella</taxon>
    </lineage>
</organism>
<accession>A0ABU2HDE4</accession>
<comment type="caution">
    <text evidence="2">The sequence shown here is derived from an EMBL/GenBank/DDBJ whole genome shotgun (WGS) entry which is preliminary data.</text>
</comment>
<dbReference type="RefSeq" id="WP_310914177.1">
    <property type="nucleotide sequence ID" value="NZ_JAVLVT010000015.1"/>
</dbReference>
<name>A0ABU2HDE4_9ACTN</name>
<evidence type="ECO:0008006" key="4">
    <source>
        <dbReference type="Google" id="ProtNLM"/>
    </source>
</evidence>
<feature type="transmembrane region" description="Helical" evidence="1">
    <location>
        <begin position="12"/>
        <end position="35"/>
    </location>
</feature>
<keyword evidence="1" id="KW-0812">Transmembrane</keyword>
<keyword evidence="1" id="KW-0472">Membrane</keyword>